<comment type="catalytic activity">
    <reaction evidence="1">
        <text>alpha,alpha-trehalose + H2O = alpha-D-glucose + beta-D-glucose</text>
        <dbReference type="Rhea" id="RHEA:32675"/>
        <dbReference type="ChEBI" id="CHEBI:15377"/>
        <dbReference type="ChEBI" id="CHEBI:15903"/>
        <dbReference type="ChEBI" id="CHEBI:16551"/>
        <dbReference type="ChEBI" id="CHEBI:17925"/>
        <dbReference type="EC" id="3.2.1.28"/>
    </reaction>
</comment>
<dbReference type="WBParaSite" id="Hba_19546">
    <property type="protein sequence ID" value="Hba_19546"/>
    <property type="gene ID" value="Hba_19546"/>
</dbReference>
<accession>A0A1I7XP79</accession>
<name>A0A1I7XP79_HETBA</name>
<dbReference type="GO" id="GO:0004555">
    <property type="term" value="F:alpha,alpha-trehalase activity"/>
    <property type="evidence" value="ECO:0007669"/>
    <property type="project" value="UniProtKB-EC"/>
</dbReference>
<dbReference type="Gene3D" id="1.50.10.10">
    <property type="match status" value="2"/>
</dbReference>
<proteinExistence type="inferred from homology"/>
<dbReference type="EC" id="3.2.1.28" evidence="3"/>
<dbReference type="PANTHER" id="PTHR23403:SF1">
    <property type="entry name" value="TREHALASE"/>
    <property type="match status" value="1"/>
</dbReference>
<reference evidence="8" key="1">
    <citation type="submission" date="2016-11" db="UniProtKB">
        <authorList>
            <consortium name="WormBaseParasite"/>
        </authorList>
    </citation>
    <scope>IDENTIFICATION</scope>
</reference>
<dbReference type="InterPro" id="IPR001661">
    <property type="entry name" value="Glyco_hydro_37"/>
</dbReference>
<evidence type="ECO:0000313" key="7">
    <source>
        <dbReference type="Proteomes" id="UP000095283"/>
    </source>
</evidence>
<evidence type="ECO:0000256" key="5">
    <source>
        <dbReference type="ARBA" id="ARBA00030473"/>
    </source>
</evidence>
<comment type="similarity">
    <text evidence="2">Belongs to the glycosyl hydrolase 37 family.</text>
</comment>
<dbReference type="GO" id="GO:0005993">
    <property type="term" value="P:trehalose catabolic process"/>
    <property type="evidence" value="ECO:0007669"/>
    <property type="project" value="TreeGrafter"/>
</dbReference>
<evidence type="ECO:0000256" key="3">
    <source>
        <dbReference type="ARBA" id="ARBA00012757"/>
    </source>
</evidence>
<dbReference type="Pfam" id="PF01204">
    <property type="entry name" value="Trehalase"/>
    <property type="match status" value="1"/>
</dbReference>
<dbReference type="SUPFAM" id="SSF48208">
    <property type="entry name" value="Six-hairpin glycosidases"/>
    <property type="match status" value="2"/>
</dbReference>
<dbReference type="AlphaFoldDB" id="A0A1I7XP79"/>
<evidence type="ECO:0000256" key="4">
    <source>
        <dbReference type="ARBA" id="ARBA00019905"/>
    </source>
</evidence>
<dbReference type="InterPro" id="IPR008928">
    <property type="entry name" value="6-hairpin_glycosidase_sf"/>
</dbReference>
<evidence type="ECO:0000256" key="2">
    <source>
        <dbReference type="ARBA" id="ARBA00005615"/>
    </source>
</evidence>
<keyword evidence="7" id="KW-1185">Reference proteome</keyword>
<evidence type="ECO:0000256" key="6">
    <source>
        <dbReference type="ARBA" id="ARBA00031637"/>
    </source>
</evidence>
<sequence>MTLHLELVCYIIAVFSEVTSLPKARHLASIKSHPVERSIPTLDETSAKRIDQQLIGSIDEKDQFMQLPKIEWEAEDHELSRISACDRWNTPGRHMIYCSGKLLQAVMATRLHSDSKTFVDRPMKENRTGQFILDAFKKQFPQPVSDITQSDVRKFVDQHFDEEGHELQGLDKKLSVCFNTEQKQMSQGKYIFGFLEYKITIKFNFLKYIKFRDAFKKVFYVAKSKGWYDYNLVTRKHNFEFYASIAVPLFTQCYDPLSTSQTDDLYNQMEEMGVFKFAGGIPTRFVTITFVQILQLQAGFGWTNGAALDLLVTYGDRLRYPGIHPPLIPVPQLFQDKTFEETGLVSSLSHSLSTIGLTLFLCLLCANNS</sequence>
<dbReference type="PANTHER" id="PTHR23403">
    <property type="entry name" value="TREHALASE"/>
    <property type="match status" value="1"/>
</dbReference>
<protein>
    <recommendedName>
        <fullName evidence="4">Trehalase</fullName>
        <ecNumber evidence="3">3.2.1.28</ecNumber>
    </recommendedName>
    <alternativeName>
        <fullName evidence="5">Alpha,alpha-trehalase</fullName>
    </alternativeName>
    <alternativeName>
        <fullName evidence="6">Alpha,alpha-trehalose glucohydrolase</fullName>
    </alternativeName>
</protein>
<evidence type="ECO:0000256" key="1">
    <source>
        <dbReference type="ARBA" id="ARBA00001576"/>
    </source>
</evidence>
<dbReference type="InterPro" id="IPR012341">
    <property type="entry name" value="6hp_glycosidase-like_sf"/>
</dbReference>
<evidence type="ECO:0000313" key="8">
    <source>
        <dbReference type="WBParaSite" id="Hba_19546"/>
    </source>
</evidence>
<dbReference type="Proteomes" id="UP000095283">
    <property type="component" value="Unplaced"/>
</dbReference>
<organism evidence="7 8">
    <name type="scientific">Heterorhabditis bacteriophora</name>
    <name type="common">Entomopathogenic nematode worm</name>
    <dbReference type="NCBI Taxonomy" id="37862"/>
    <lineage>
        <taxon>Eukaryota</taxon>
        <taxon>Metazoa</taxon>
        <taxon>Ecdysozoa</taxon>
        <taxon>Nematoda</taxon>
        <taxon>Chromadorea</taxon>
        <taxon>Rhabditida</taxon>
        <taxon>Rhabditina</taxon>
        <taxon>Rhabditomorpha</taxon>
        <taxon>Strongyloidea</taxon>
        <taxon>Heterorhabditidae</taxon>
        <taxon>Heterorhabditis</taxon>
    </lineage>
</organism>